<evidence type="ECO:0000313" key="3">
    <source>
        <dbReference type="Proteomes" id="UP000664203"/>
    </source>
</evidence>
<dbReference type="AlphaFoldDB" id="A0A8H3IB75"/>
<evidence type="ECO:0000313" key="2">
    <source>
        <dbReference type="EMBL" id="CAF9921682.1"/>
    </source>
</evidence>
<feature type="region of interest" description="Disordered" evidence="1">
    <location>
        <begin position="1"/>
        <end position="88"/>
    </location>
</feature>
<comment type="caution">
    <text evidence="2">The sequence shown here is derived from an EMBL/GenBank/DDBJ whole genome shotgun (WGS) entry which is preliminary data.</text>
</comment>
<feature type="compositionally biased region" description="Acidic residues" evidence="1">
    <location>
        <begin position="45"/>
        <end position="71"/>
    </location>
</feature>
<evidence type="ECO:0000256" key="1">
    <source>
        <dbReference type="SAM" id="MobiDB-lite"/>
    </source>
</evidence>
<dbReference type="EMBL" id="CAJPDR010000148">
    <property type="protein sequence ID" value="CAF9921682.1"/>
    <property type="molecule type" value="Genomic_DNA"/>
</dbReference>
<gene>
    <name evidence="2" type="ORF">ALECFALPRED_001855</name>
</gene>
<feature type="region of interest" description="Disordered" evidence="1">
    <location>
        <begin position="508"/>
        <end position="547"/>
    </location>
</feature>
<keyword evidence="3" id="KW-1185">Reference proteome</keyword>
<accession>A0A8H3IB75</accession>
<dbReference type="OrthoDB" id="5348779at2759"/>
<feature type="compositionally biased region" description="Pro residues" evidence="1">
    <location>
        <begin position="353"/>
        <end position="363"/>
    </location>
</feature>
<protein>
    <submittedName>
        <fullName evidence="2">Uncharacterized protein</fullName>
    </submittedName>
</protein>
<feature type="region of interest" description="Disordered" evidence="1">
    <location>
        <begin position="323"/>
        <end position="380"/>
    </location>
</feature>
<feature type="compositionally biased region" description="Basic and acidic residues" evidence="1">
    <location>
        <begin position="510"/>
        <end position="522"/>
    </location>
</feature>
<name>A0A8H3IB75_9LECA</name>
<sequence>MPASARKAVGSSVSSKMVGRALQSAGHSNNTASRDYVDLTNGGGEDSDEDGDEEMVDAVEGGEEDDDDSEEGDHVTETGLAQSEEGKQPVFHHEIYDRLVNLMSRQGAYIYEPPDYGIDSKDITSFHPAQRDWSASRAHRAPILTLWSEPPGSAPTFPIGCLLFNGRLILDYAGNPLRAFRHLPLTISSAVKGFRLETWIRQDIHRLHIEDILARLRTWNTPNGRRPLHRRGDLTDRANAFRLKSGLITFRPRNWAVRLAARAYLDSLRTEAQRANNLAIDRDLTPDQLATLKELSKMGPKNAVSGSSGSVVVSTPTTVSAPTVVVTPISRPPRRHHPSPTPQPAPSCRHRPLPAPQPTPASSPTPAQAQDLPDSREDVPETCKESYILRDALEETVEHFKKLTRQNPQHTNTFQSYSSQWNALQAQFNPIWRSQRPREETPFLFKLRAWTGGIARWDQDWRVQVGGVERDRETEVFGEYMDATHDGTAYIGPGGSWRSTRDTWCNSHLKPTEGRWSQRDSTSEEGSEEDSEEGSEVSSDDEFDDAS</sequence>
<reference evidence="2" key="1">
    <citation type="submission" date="2021-03" db="EMBL/GenBank/DDBJ databases">
        <authorList>
            <person name="Tagirdzhanova G."/>
        </authorList>
    </citation>
    <scope>NUCLEOTIDE SEQUENCE</scope>
</reference>
<feature type="compositionally biased region" description="Acidic residues" evidence="1">
    <location>
        <begin position="523"/>
        <end position="547"/>
    </location>
</feature>
<dbReference type="Proteomes" id="UP000664203">
    <property type="component" value="Unassembled WGS sequence"/>
</dbReference>
<organism evidence="2 3">
    <name type="scientific">Alectoria fallacina</name>
    <dbReference type="NCBI Taxonomy" id="1903189"/>
    <lineage>
        <taxon>Eukaryota</taxon>
        <taxon>Fungi</taxon>
        <taxon>Dikarya</taxon>
        <taxon>Ascomycota</taxon>
        <taxon>Pezizomycotina</taxon>
        <taxon>Lecanoromycetes</taxon>
        <taxon>OSLEUM clade</taxon>
        <taxon>Lecanoromycetidae</taxon>
        <taxon>Lecanorales</taxon>
        <taxon>Lecanorineae</taxon>
        <taxon>Parmeliaceae</taxon>
        <taxon>Alectoria</taxon>
    </lineage>
</organism>
<proteinExistence type="predicted"/>